<evidence type="ECO:0000256" key="8">
    <source>
        <dbReference type="ARBA" id="ARBA00030803"/>
    </source>
</evidence>
<dbReference type="Proteomes" id="UP001560019">
    <property type="component" value="Unassembled WGS sequence"/>
</dbReference>
<dbReference type="Gene3D" id="1.10.10.1320">
    <property type="entry name" value="Anti-sigma factor, zinc-finger domain"/>
    <property type="match status" value="1"/>
</dbReference>
<evidence type="ECO:0000256" key="2">
    <source>
        <dbReference type="ARBA" id="ARBA00004236"/>
    </source>
</evidence>
<reference evidence="12 13" key="1">
    <citation type="submission" date="2024-06" db="EMBL/GenBank/DDBJ databases">
        <title>Genome of Rhodovulum iodosum, a marine photoferrotroph.</title>
        <authorList>
            <person name="Bianchini G."/>
            <person name="Nikeleit V."/>
            <person name="Kappler A."/>
            <person name="Bryce C."/>
            <person name="Sanchez-Baracaldo P."/>
        </authorList>
    </citation>
    <scope>NUCLEOTIDE SEQUENCE [LARGE SCALE GENOMIC DNA]</scope>
    <source>
        <strain evidence="12 13">UT/N1</strain>
    </source>
</reference>
<dbReference type="EMBL" id="JBEHHI010000002">
    <property type="protein sequence ID" value="MEX5728743.1"/>
    <property type="molecule type" value="Genomic_DNA"/>
</dbReference>
<organism evidence="12 13">
    <name type="scientific">Rhodovulum iodosum</name>
    <dbReference type="NCBI Taxonomy" id="68291"/>
    <lineage>
        <taxon>Bacteria</taxon>
        <taxon>Pseudomonadati</taxon>
        <taxon>Pseudomonadota</taxon>
        <taxon>Alphaproteobacteria</taxon>
        <taxon>Rhodobacterales</taxon>
        <taxon>Paracoccaceae</taxon>
        <taxon>Rhodovulum</taxon>
    </lineage>
</organism>
<dbReference type="InterPro" id="IPR051474">
    <property type="entry name" value="Anti-sigma-K/W_factor"/>
</dbReference>
<name>A0ABV3XWP6_9RHOB</name>
<dbReference type="InterPro" id="IPR018764">
    <property type="entry name" value="RskA_C"/>
</dbReference>
<evidence type="ECO:0000313" key="13">
    <source>
        <dbReference type="Proteomes" id="UP001560019"/>
    </source>
</evidence>
<feature type="region of interest" description="Disordered" evidence="9">
    <location>
        <begin position="199"/>
        <end position="219"/>
    </location>
</feature>
<evidence type="ECO:0000313" key="12">
    <source>
        <dbReference type="EMBL" id="MEX5728743.1"/>
    </source>
</evidence>
<comment type="caution">
    <text evidence="12">The sequence shown here is derived from an EMBL/GenBank/DDBJ whole genome shotgun (WGS) entry which is preliminary data.</text>
</comment>
<sequence>MTDPDDTFGDEALAAEYVLHLLDADERRSFEARLSRDQDLRALVHRWEALLAQLGEDVPDIAPPQRVKTAVLDAVGPPRKTGRRFLPGWPALLGGLAVAGLAAIVLLTNVLGVGRDLEPAFRAELSSEDQSVVLVASVIPATHEIIVEPVAGTPPAGRVFELWLIAEGATAPVSLGVLESDGPTRIRVPDEIAPGVRTGTVAVSDEPPGGSPTGVPTGSVLATATFEDL</sequence>
<evidence type="ECO:0000256" key="4">
    <source>
        <dbReference type="ARBA" id="ARBA00022692"/>
    </source>
</evidence>
<gene>
    <name evidence="12" type="ORF">Ga0609869_002096</name>
</gene>
<feature type="domain" description="Anti-sigma K factor RskA C-terminal" evidence="11">
    <location>
        <begin position="98"/>
        <end position="220"/>
    </location>
</feature>
<evidence type="ECO:0000256" key="5">
    <source>
        <dbReference type="ARBA" id="ARBA00022989"/>
    </source>
</evidence>
<comment type="subcellular location">
    <subcellularLocation>
        <location evidence="2">Cell membrane</location>
    </subcellularLocation>
    <subcellularLocation>
        <location evidence="1">Membrane</location>
        <topology evidence="1">Single-pass membrane protein</topology>
    </subcellularLocation>
</comment>
<keyword evidence="13" id="KW-1185">Reference proteome</keyword>
<proteinExistence type="predicted"/>
<dbReference type="PANTHER" id="PTHR37461:SF1">
    <property type="entry name" value="ANTI-SIGMA-K FACTOR RSKA"/>
    <property type="match status" value="1"/>
</dbReference>
<evidence type="ECO:0000256" key="9">
    <source>
        <dbReference type="SAM" id="MobiDB-lite"/>
    </source>
</evidence>
<dbReference type="Pfam" id="PF10099">
    <property type="entry name" value="RskA_C"/>
    <property type="match status" value="1"/>
</dbReference>
<dbReference type="RefSeq" id="WP_125406973.1">
    <property type="nucleotide sequence ID" value="NZ_JBEHHI010000002.1"/>
</dbReference>
<dbReference type="PANTHER" id="PTHR37461">
    <property type="entry name" value="ANTI-SIGMA-K FACTOR RSKA"/>
    <property type="match status" value="1"/>
</dbReference>
<keyword evidence="3" id="KW-1003">Cell membrane</keyword>
<protein>
    <recommendedName>
        <fullName evidence="8">Regulator of SigK</fullName>
    </recommendedName>
    <alternativeName>
        <fullName evidence="7">Sigma-K anti-sigma factor RskA</fullName>
    </alternativeName>
</protein>
<evidence type="ECO:0000256" key="10">
    <source>
        <dbReference type="SAM" id="Phobius"/>
    </source>
</evidence>
<feature type="transmembrane region" description="Helical" evidence="10">
    <location>
        <begin position="89"/>
        <end position="112"/>
    </location>
</feature>
<keyword evidence="4 10" id="KW-0812">Transmembrane</keyword>
<evidence type="ECO:0000256" key="3">
    <source>
        <dbReference type="ARBA" id="ARBA00022475"/>
    </source>
</evidence>
<keyword evidence="6 10" id="KW-0472">Membrane</keyword>
<accession>A0ABV3XWP6</accession>
<evidence type="ECO:0000259" key="11">
    <source>
        <dbReference type="Pfam" id="PF10099"/>
    </source>
</evidence>
<dbReference type="InterPro" id="IPR041916">
    <property type="entry name" value="Anti_sigma_zinc_sf"/>
</dbReference>
<evidence type="ECO:0000256" key="1">
    <source>
        <dbReference type="ARBA" id="ARBA00004167"/>
    </source>
</evidence>
<keyword evidence="5 10" id="KW-1133">Transmembrane helix</keyword>
<evidence type="ECO:0000256" key="6">
    <source>
        <dbReference type="ARBA" id="ARBA00023136"/>
    </source>
</evidence>
<evidence type="ECO:0000256" key="7">
    <source>
        <dbReference type="ARBA" id="ARBA00029829"/>
    </source>
</evidence>